<feature type="compositionally biased region" description="Polar residues" evidence="1">
    <location>
        <begin position="271"/>
        <end position="299"/>
    </location>
</feature>
<feature type="compositionally biased region" description="Basic and acidic residues" evidence="1">
    <location>
        <begin position="352"/>
        <end position="381"/>
    </location>
</feature>
<evidence type="ECO:0000313" key="2">
    <source>
        <dbReference type="EMBL" id="PGG97750.1"/>
    </source>
</evidence>
<protein>
    <recommendedName>
        <fullName evidence="4">Mucin</fullName>
    </recommendedName>
</protein>
<feature type="compositionally biased region" description="Basic and acidic residues" evidence="1">
    <location>
        <begin position="72"/>
        <end position="81"/>
    </location>
</feature>
<evidence type="ECO:0008006" key="4">
    <source>
        <dbReference type="Google" id="ProtNLM"/>
    </source>
</evidence>
<feature type="compositionally biased region" description="Low complexity" evidence="1">
    <location>
        <begin position="34"/>
        <end position="48"/>
    </location>
</feature>
<gene>
    <name evidence="2" type="ORF">AJ79_09102</name>
</gene>
<dbReference type="EMBL" id="PDNB01000240">
    <property type="protein sequence ID" value="PGG97750.1"/>
    <property type="molecule type" value="Genomic_DNA"/>
</dbReference>
<feature type="compositionally biased region" description="Polar residues" evidence="1">
    <location>
        <begin position="58"/>
        <end position="68"/>
    </location>
</feature>
<keyword evidence="3" id="KW-1185">Reference proteome</keyword>
<name>A0A2B7WMJ5_9EURO</name>
<feature type="compositionally biased region" description="Low complexity" evidence="1">
    <location>
        <begin position="386"/>
        <end position="397"/>
    </location>
</feature>
<dbReference type="Proteomes" id="UP000223968">
    <property type="component" value="Unassembled WGS sequence"/>
</dbReference>
<feature type="region of interest" description="Disordered" evidence="1">
    <location>
        <begin position="28"/>
        <end position="81"/>
    </location>
</feature>
<feature type="compositionally biased region" description="Polar residues" evidence="1">
    <location>
        <begin position="209"/>
        <end position="238"/>
    </location>
</feature>
<dbReference type="AlphaFoldDB" id="A0A2B7WMJ5"/>
<feature type="region of interest" description="Disordered" evidence="1">
    <location>
        <begin position="209"/>
        <end position="299"/>
    </location>
</feature>
<accession>A0A2B7WMJ5</accession>
<proteinExistence type="predicted"/>
<evidence type="ECO:0000313" key="3">
    <source>
        <dbReference type="Proteomes" id="UP000223968"/>
    </source>
</evidence>
<feature type="compositionally biased region" description="Low complexity" evidence="1">
    <location>
        <begin position="239"/>
        <end position="270"/>
    </location>
</feature>
<feature type="region of interest" description="Disordered" evidence="1">
    <location>
        <begin position="339"/>
        <end position="441"/>
    </location>
</feature>
<reference evidence="2 3" key="1">
    <citation type="submission" date="2017-10" db="EMBL/GenBank/DDBJ databases">
        <title>Comparative genomics in systemic dimorphic fungi from Ajellomycetaceae.</title>
        <authorList>
            <person name="Munoz J.F."/>
            <person name="Mcewen J.G."/>
            <person name="Clay O.K."/>
            <person name="Cuomo C.A."/>
        </authorList>
    </citation>
    <scope>NUCLEOTIDE SEQUENCE [LARGE SCALE GENOMIC DNA]</scope>
    <source>
        <strain evidence="2 3">UAMH5409</strain>
    </source>
</reference>
<evidence type="ECO:0000256" key="1">
    <source>
        <dbReference type="SAM" id="MobiDB-lite"/>
    </source>
</evidence>
<sequence>MAHNDGRSYRPHMSEGPALLSAVSNPVVTRTPATPTSNLGSSSLSPNGHCPTAGRLPQDTQNRTSNSGKPRAKIESRPFRRLQKERSAQVAYLAAQADSEWFRSLPSKVQQHLLSKEEQDRLANWRSSIIFDAADRALYRLNNQAKNSFESVSSLPTSTSFLDSASMASSTRQADSAIGLDDSFYDSFRWLDEDDDIDLSLDDYHGHITKTNNSISTPASPSLSQPLGRQKSSFRRTLSFSSNGRGRNSISSKLPSSSQSSAAPSSLRNSFTPAISRNRSYSRPNSGLPTQRHISQSSLSSLDTHAQYYQDPEARLKLRVYLASPQKFDEAIEFGFPSLDQKENASSPNKPTESRTTRESGRTFFEDDSKTGFPDSNREDDIMIESSTNSPTFPPSNLNQPNPPVKSRTSSPIPNRKFSTEKSSSSRPLQPISLGYVQNSPGSREMTLKMTLTRADLRISDSAGNVSPSFSDPDDPLRLAELPAVDENNPVWDTPVEDKSMVKKMWRKIRKRRG</sequence>
<dbReference type="OrthoDB" id="5380370at2759"/>
<comment type="caution">
    <text evidence="2">The sequence shown here is derived from an EMBL/GenBank/DDBJ whole genome shotgun (WGS) entry which is preliminary data.</text>
</comment>
<organism evidence="2 3">
    <name type="scientific">Helicocarpus griseus UAMH5409</name>
    <dbReference type="NCBI Taxonomy" id="1447875"/>
    <lineage>
        <taxon>Eukaryota</taxon>
        <taxon>Fungi</taxon>
        <taxon>Dikarya</taxon>
        <taxon>Ascomycota</taxon>
        <taxon>Pezizomycotina</taxon>
        <taxon>Eurotiomycetes</taxon>
        <taxon>Eurotiomycetidae</taxon>
        <taxon>Onygenales</taxon>
        <taxon>Ajellomycetaceae</taxon>
        <taxon>Helicocarpus</taxon>
    </lineage>
</organism>